<keyword evidence="3" id="KW-1185">Reference proteome</keyword>
<feature type="transmembrane region" description="Helical" evidence="1">
    <location>
        <begin position="103"/>
        <end position="127"/>
    </location>
</feature>
<feature type="transmembrane region" description="Helical" evidence="1">
    <location>
        <begin position="216"/>
        <end position="245"/>
    </location>
</feature>
<evidence type="ECO:0000313" key="3">
    <source>
        <dbReference type="Proteomes" id="UP001216440"/>
    </source>
</evidence>
<dbReference type="Pfam" id="PF02447">
    <property type="entry name" value="GntP_permease"/>
    <property type="match status" value="1"/>
</dbReference>
<feature type="transmembrane region" description="Helical" evidence="1">
    <location>
        <begin position="134"/>
        <end position="152"/>
    </location>
</feature>
<feature type="transmembrane region" description="Helical" evidence="1">
    <location>
        <begin position="338"/>
        <end position="357"/>
    </location>
</feature>
<dbReference type="NCBIfam" id="TIGR00791">
    <property type="entry name" value="gntP"/>
    <property type="match status" value="1"/>
</dbReference>
<dbReference type="PANTHER" id="PTHR30354:SF25">
    <property type="entry name" value="INNER MEMBRANE PERMEASE YGBN"/>
    <property type="match status" value="1"/>
</dbReference>
<feature type="transmembrane region" description="Helical" evidence="1">
    <location>
        <begin position="27"/>
        <end position="47"/>
    </location>
</feature>
<organism evidence="2 3">
    <name type="scientific">Streptomyces cathayae</name>
    <dbReference type="NCBI Taxonomy" id="3031124"/>
    <lineage>
        <taxon>Bacteria</taxon>
        <taxon>Bacillati</taxon>
        <taxon>Actinomycetota</taxon>
        <taxon>Actinomycetes</taxon>
        <taxon>Kitasatosporales</taxon>
        <taxon>Streptomycetaceae</taxon>
        <taxon>Streptomyces</taxon>
    </lineage>
</organism>
<gene>
    <name evidence="2" type="ORF">PYS65_24960</name>
</gene>
<feature type="transmembrane region" description="Helical" evidence="1">
    <location>
        <begin position="265"/>
        <end position="288"/>
    </location>
</feature>
<feature type="transmembrane region" description="Helical" evidence="1">
    <location>
        <begin position="309"/>
        <end position="332"/>
    </location>
</feature>
<keyword evidence="1" id="KW-0472">Membrane</keyword>
<evidence type="ECO:0000313" key="2">
    <source>
        <dbReference type="EMBL" id="WGD43125.1"/>
    </source>
</evidence>
<feature type="transmembrane region" description="Helical" evidence="1">
    <location>
        <begin position="172"/>
        <end position="195"/>
    </location>
</feature>
<dbReference type="EMBL" id="CP121682">
    <property type="protein sequence ID" value="WGD43125.1"/>
    <property type="molecule type" value="Genomic_DNA"/>
</dbReference>
<name>A0ABY8K4C0_9ACTN</name>
<dbReference type="PIRSF" id="PIRSF002746">
    <property type="entry name" value="Gluconate_transporter"/>
    <property type="match status" value="1"/>
</dbReference>
<proteinExistence type="predicted"/>
<reference evidence="2 3" key="1">
    <citation type="submission" date="2023-03" db="EMBL/GenBank/DDBJ databases">
        <authorList>
            <person name="Mo P."/>
        </authorList>
    </citation>
    <scope>NUCLEOTIDE SEQUENCE [LARGE SCALE GENOMIC DNA]</scope>
    <source>
        <strain evidence="2 3">HUAS 5</strain>
    </source>
</reference>
<keyword evidence="1" id="KW-1133">Transmembrane helix</keyword>
<dbReference type="Proteomes" id="UP001216440">
    <property type="component" value="Chromosome"/>
</dbReference>
<sequence>MTVAAIGIAVLLFLIIRVRVEPFVSLLLVSAVVAFAAGIPLAEIVPAMEDGVGRSLAHVAPIVGLGALLGKLLEVSGGARVLADRLLGWFGERRAPAALGLTGIIFGIPVFFDVGVLVIAPLVFAAAASGRKGMLWYALPAAGGLAIVHGLLPPHPGPVAASGLMGANIGLVILIGAVCTVPAYLVGFVYARWIARRIEVPVLQPALGTTGRHEDAAALASPAAGASALGLGTVVTIIAVPIGLILVQTFSSLLVDGADNAFTKIAGFIGSPLIALLIGVLFAMVVLSSRYGWSRTNLTQVADSALRPVGMILLVVGAGGVFGSVLTASGIGKILAEGLAGSGLPLILLAFVIAYLLRLAQGSATVATVAAAGIVAGLVEKAGLPDGQVAALVVAISAGAISTSHVNDAGYWLVTRLFGIPEKDSLRSWTVMTTLMGFTSFAAVAGLSLLL</sequence>
<keyword evidence="1" id="KW-0812">Transmembrane</keyword>
<dbReference type="PANTHER" id="PTHR30354">
    <property type="entry name" value="GNT FAMILY GLUCONATE TRANSPORTER"/>
    <property type="match status" value="1"/>
</dbReference>
<feature type="transmembrane region" description="Helical" evidence="1">
    <location>
        <begin position="364"/>
        <end position="384"/>
    </location>
</feature>
<accession>A0ABY8K4C0</accession>
<dbReference type="RefSeq" id="WP_279336177.1">
    <property type="nucleotide sequence ID" value="NZ_CP121682.1"/>
</dbReference>
<protein>
    <submittedName>
        <fullName evidence="2">Gluconate:H+ symporter</fullName>
    </submittedName>
</protein>
<evidence type="ECO:0000256" key="1">
    <source>
        <dbReference type="SAM" id="Phobius"/>
    </source>
</evidence>
<dbReference type="InterPro" id="IPR003474">
    <property type="entry name" value="Glcn_transporter"/>
</dbReference>
<feature type="transmembrane region" description="Helical" evidence="1">
    <location>
        <begin position="426"/>
        <end position="450"/>
    </location>
</feature>